<reference evidence="2" key="1">
    <citation type="submission" date="2015-07" db="EMBL/GenBank/DDBJ databases">
        <title>Genome sequencing of Sunxiuqinia dokdonensis strain SK.</title>
        <authorList>
            <person name="Ahn S."/>
            <person name="Kim B.-C."/>
        </authorList>
    </citation>
    <scope>NUCLEOTIDE SEQUENCE [LARGE SCALE GENOMIC DNA]</scope>
    <source>
        <strain evidence="2">SK</strain>
    </source>
</reference>
<dbReference type="Proteomes" id="UP000036958">
    <property type="component" value="Unassembled WGS sequence"/>
</dbReference>
<name>A0A0L8VBD3_9BACT</name>
<dbReference type="EMBL" id="LGIA01000071">
    <property type="protein sequence ID" value="KOH45795.1"/>
    <property type="molecule type" value="Genomic_DNA"/>
</dbReference>
<organism evidence="1 2">
    <name type="scientific">Sunxiuqinia dokdonensis</name>
    <dbReference type="NCBI Taxonomy" id="1409788"/>
    <lineage>
        <taxon>Bacteria</taxon>
        <taxon>Pseudomonadati</taxon>
        <taxon>Bacteroidota</taxon>
        <taxon>Bacteroidia</taxon>
        <taxon>Marinilabiliales</taxon>
        <taxon>Prolixibacteraceae</taxon>
        <taxon>Sunxiuqinia</taxon>
    </lineage>
</organism>
<proteinExistence type="predicted"/>
<gene>
    <name evidence="1" type="ORF">NC99_13880</name>
</gene>
<evidence type="ECO:0000313" key="2">
    <source>
        <dbReference type="Proteomes" id="UP000036958"/>
    </source>
</evidence>
<comment type="caution">
    <text evidence="1">The sequence shown here is derived from an EMBL/GenBank/DDBJ whole genome shotgun (WGS) entry which is preliminary data.</text>
</comment>
<protein>
    <submittedName>
        <fullName evidence="1">Uncharacterized protein</fullName>
    </submittedName>
</protein>
<sequence>MVGLGDLAKIINFVEERKSATYHMANPLWLIEKIRCKFLNSIQNQMIL</sequence>
<keyword evidence="2" id="KW-1185">Reference proteome</keyword>
<evidence type="ECO:0000313" key="1">
    <source>
        <dbReference type="EMBL" id="KOH45795.1"/>
    </source>
</evidence>
<dbReference type="AlphaFoldDB" id="A0A0L8VBD3"/>
<accession>A0A0L8VBD3</accession>